<feature type="domain" description="Fibronectin type-III" evidence="1">
    <location>
        <begin position="395"/>
        <end position="468"/>
    </location>
</feature>
<reference evidence="2" key="1">
    <citation type="submission" date="2023-03" db="EMBL/GenBank/DDBJ databases">
        <title>Andean soil-derived lignocellulolytic bacterial consortium as a source of novel taxa and putative plastic-active enzymes.</title>
        <authorList>
            <person name="Diaz-Garcia L."/>
            <person name="Chuvochina M."/>
            <person name="Feuerriegel G."/>
            <person name="Bunk B."/>
            <person name="Sproer C."/>
            <person name="Streit W.R."/>
            <person name="Rodriguez L.M."/>
            <person name="Overmann J."/>
            <person name="Jimenez D.J."/>
        </authorList>
    </citation>
    <scope>NUCLEOTIDE SEQUENCE</scope>
    <source>
        <strain evidence="2">MAG 2441</strain>
    </source>
</reference>
<name>A0AA95EUV6_9BACL</name>
<dbReference type="AlphaFoldDB" id="A0AA95EUV6"/>
<dbReference type="InterPro" id="IPR051532">
    <property type="entry name" value="Ester_Hydrolysis_Enzymes"/>
</dbReference>
<dbReference type="InterPro" id="IPR036514">
    <property type="entry name" value="SGNH_hydro_sf"/>
</dbReference>
<dbReference type="PANTHER" id="PTHR30383">
    <property type="entry name" value="THIOESTERASE 1/PROTEASE 1/LYSOPHOSPHOLIPASE L1"/>
    <property type="match status" value="1"/>
</dbReference>
<dbReference type="SUPFAM" id="SSF49265">
    <property type="entry name" value="Fibronectin type III"/>
    <property type="match status" value="1"/>
</dbReference>
<proteinExistence type="predicted"/>
<protein>
    <submittedName>
        <fullName evidence="2">GDSL-type esterase/lipase family protein</fullName>
    </submittedName>
</protein>
<accession>A0AA95EUV6</accession>
<dbReference type="SUPFAM" id="SSF52266">
    <property type="entry name" value="SGNH hydrolase"/>
    <property type="match status" value="1"/>
</dbReference>
<dbReference type="Gene3D" id="3.40.50.1110">
    <property type="entry name" value="SGNH hydrolase"/>
    <property type="match status" value="1"/>
</dbReference>
<sequence length="656" mass="68721">MSRFNATASVTTTKKPVSIATKTNTFSNGTSNGDASHKDVTYSIKHEIIADTTMIRLVYANWSAGDNDGVNDLTVGGGINVAGVRFIAKFNNGANDLITIKPGGTAVTDPIAVDLKKGDFINSLTFVSVSTLGQTWPYGADMVSGDTMGQGDLRASGSLSASAERAYHPIVILGDGSSSVLLIGDSITAGGGATTMLSSYANRAAIKWGRGVLIGGSSGQEAFSAKALANMKYRMRLAEYATCAVVNYGTNDFFYNRTLQEVKDALLIIGNRLKSYGLKPYICTICPRVTSTDSYATLTNQSPVNSQFAAGLSDRNLLNDWIRTTPAPFVGYIDMADAVESSRNSGKWKVAPAMTADGIHPNNAGHQAMADVLDLVKITAGQIVSVNPNPDITPPAVPTGFTVVAGQESATLSWTNPADLDLYGINIYRDGVRVGATVIGTSKIDTGLTGGTTYSYRISAVDNAGNESALTSPINVTPTAKPVFTPVTDDFNRTASTTTMGNATTGQAWEYLKGVWGITASGRAYAAGGTADSATVVPFGSADATVEATFVISPNNTRLICRATAENAYITVQKGTSKYEMFRRNPGFVAIGDTGVSITPADGDVVKLVCSGSNIKLFVNGIERLSVTETFNQTTGTKHGIGAGSASAEFDNFSIN</sequence>
<keyword evidence="3" id="KW-1185">Reference proteome</keyword>
<dbReference type="EMBL" id="CP119317">
    <property type="protein sequence ID" value="WEK53336.1"/>
    <property type="molecule type" value="Genomic_DNA"/>
</dbReference>
<dbReference type="Gene3D" id="2.60.40.10">
    <property type="entry name" value="Immunoglobulins"/>
    <property type="match status" value="1"/>
</dbReference>
<dbReference type="InterPro" id="IPR013783">
    <property type="entry name" value="Ig-like_fold"/>
</dbReference>
<evidence type="ECO:0000259" key="1">
    <source>
        <dbReference type="SMART" id="SM00060"/>
    </source>
</evidence>
<dbReference type="SMART" id="SM00060">
    <property type="entry name" value="FN3"/>
    <property type="match status" value="1"/>
</dbReference>
<dbReference type="CDD" id="cd00063">
    <property type="entry name" value="FN3"/>
    <property type="match status" value="1"/>
</dbReference>
<dbReference type="Gene3D" id="2.60.120.560">
    <property type="entry name" value="Exo-inulinase, domain 1"/>
    <property type="match status" value="1"/>
</dbReference>
<evidence type="ECO:0000313" key="2">
    <source>
        <dbReference type="EMBL" id="WEK53336.1"/>
    </source>
</evidence>
<dbReference type="Pfam" id="PF13472">
    <property type="entry name" value="Lipase_GDSL_2"/>
    <property type="match status" value="1"/>
</dbReference>
<dbReference type="InterPro" id="IPR003961">
    <property type="entry name" value="FN3_dom"/>
</dbReference>
<organism evidence="2 3">
    <name type="scientific">Candidatus Cohnella colombiensis</name>
    <dbReference type="NCBI Taxonomy" id="3121368"/>
    <lineage>
        <taxon>Bacteria</taxon>
        <taxon>Bacillati</taxon>
        <taxon>Bacillota</taxon>
        <taxon>Bacilli</taxon>
        <taxon>Bacillales</taxon>
        <taxon>Paenibacillaceae</taxon>
        <taxon>Cohnella</taxon>
    </lineage>
</organism>
<dbReference type="InterPro" id="IPR013830">
    <property type="entry name" value="SGNH_hydro"/>
</dbReference>
<dbReference type="PANTHER" id="PTHR30383:SF5">
    <property type="entry name" value="SGNH HYDROLASE-TYPE ESTERASE DOMAIN-CONTAINING PROTEIN"/>
    <property type="match status" value="1"/>
</dbReference>
<dbReference type="InterPro" id="IPR036116">
    <property type="entry name" value="FN3_sf"/>
</dbReference>
<dbReference type="GO" id="GO:0004622">
    <property type="term" value="F:phosphatidylcholine lysophospholipase activity"/>
    <property type="evidence" value="ECO:0007669"/>
    <property type="project" value="TreeGrafter"/>
</dbReference>
<gene>
    <name evidence="2" type="ORF">P0Y55_12150</name>
</gene>
<dbReference type="Proteomes" id="UP001178662">
    <property type="component" value="Chromosome"/>
</dbReference>
<evidence type="ECO:0000313" key="3">
    <source>
        <dbReference type="Proteomes" id="UP001178662"/>
    </source>
</evidence>